<gene>
    <name evidence="2" type="ORF">H4O21_21540</name>
</gene>
<dbReference type="PANTHER" id="PTHR45655:SF13">
    <property type="entry name" value="SOLUBLE GUANYLATE CYCLASE GCY-32-RELATED"/>
    <property type="match status" value="1"/>
</dbReference>
<dbReference type="AlphaFoldDB" id="A0A839IW66"/>
<dbReference type="Pfam" id="PF07700">
    <property type="entry name" value="HNOB"/>
    <property type="match status" value="1"/>
</dbReference>
<accession>A0A839IW66</accession>
<dbReference type="InterPro" id="IPR011644">
    <property type="entry name" value="Heme_NO-bd"/>
</dbReference>
<evidence type="ECO:0000259" key="1">
    <source>
        <dbReference type="Pfam" id="PF07700"/>
    </source>
</evidence>
<dbReference type="PANTHER" id="PTHR45655">
    <property type="entry name" value="GUANYLATE CYCLASE SOLUBLE SUBUNIT BETA-2"/>
    <property type="match status" value="1"/>
</dbReference>
<dbReference type="Proteomes" id="UP000565262">
    <property type="component" value="Unassembled WGS sequence"/>
</dbReference>
<dbReference type="InterPro" id="IPR024096">
    <property type="entry name" value="NO_sig/Golgi_transp_ligand-bd"/>
</dbReference>
<dbReference type="EMBL" id="JACJFM010000046">
    <property type="protein sequence ID" value="MBB1489198.1"/>
    <property type="molecule type" value="Genomic_DNA"/>
</dbReference>
<dbReference type="Gene3D" id="3.90.1520.10">
    <property type="entry name" value="H-NOX domain"/>
    <property type="match status" value="1"/>
</dbReference>
<reference evidence="2 3" key="1">
    <citation type="submission" date="2020-08" db="EMBL/GenBank/DDBJ databases">
        <title>Oceanospirillum sp. nov. isolated from marine sediment.</title>
        <authorList>
            <person name="Ji X."/>
        </authorList>
    </citation>
    <scope>NUCLEOTIDE SEQUENCE [LARGE SCALE GENOMIC DNA]</scope>
    <source>
        <strain evidence="2 3">D5</strain>
    </source>
</reference>
<feature type="domain" description="Heme NO-binding" evidence="1">
    <location>
        <begin position="3"/>
        <end position="161"/>
    </location>
</feature>
<proteinExistence type="predicted"/>
<keyword evidence="3" id="KW-1185">Reference proteome</keyword>
<dbReference type="RefSeq" id="WP_182811051.1">
    <property type="nucleotide sequence ID" value="NZ_JACJFM010000046.1"/>
</dbReference>
<sequence length="183" mass="20484">MLGIVFTEFAEMVETAFSEDVLDDVLDAPGLSTEGAFTSVGYYNHKDMIIMVTALSEVTGVPVDDLVTAFGKHLFSKLIAKYPTLVAPHSDLLSFLEVVDGVVHEEVMKLYPRAELPVFQTERKSEHNLLMRYQSKRPFSRLALGLIHGAAEHFDTNIDVSFQSEDSDILYSTLFDIRIKHDG</sequence>
<evidence type="ECO:0000313" key="2">
    <source>
        <dbReference type="EMBL" id="MBB1489198.1"/>
    </source>
</evidence>
<dbReference type="SUPFAM" id="SSF111126">
    <property type="entry name" value="Ligand-binding domain in the NO signalling and Golgi transport"/>
    <property type="match status" value="1"/>
</dbReference>
<name>A0A839IW66_9GAMM</name>
<evidence type="ECO:0000313" key="3">
    <source>
        <dbReference type="Proteomes" id="UP000565262"/>
    </source>
</evidence>
<comment type="caution">
    <text evidence="2">The sequence shown here is derived from an EMBL/GenBank/DDBJ whole genome shotgun (WGS) entry which is preliminary data.</text>
</comment>
<protein>
    <submittedName>
        <fullName evidence="2">Heme NO-binding domain-containing protein</fullName>
    </submittedName>
</protein>
<dbReference type="InterPro" id="IPR038158">
    <property type="entry name" value="H-NOX_domain_sf"/>
</dbReference>
<organism evidence="2 3">
    <name type="scientific">Oceanospirillum sediminis</name>
    <dbReference type="NCBI Taxonomy" id="2760088"/>
    <lineage>
        <taxon>Bacteria</taxon>
        <taxon>Pseudomonadati</taxon>
        <taxon>Pseudomonadota</taxon>
        <taxon>Gammaproteobacteria</taxon>
        <taxon>Oceanospirillales</taxon>
        <taxon>Oceanospirillaceae</taxon>
        <taxon>Oceanospirillum</taxon>
    </lineage>
</organism>
<dbReference type="GO" id="GO:0020037">
    <property type="term" value="F:heme binding"/>
    <property type="evidence" value="ECO:0007669"/>
    <property type="project" value="InterPro"/>
</dbReference>